<evidence type="ECO:0000313" key="1">
    <source>
        <dbReference type="EMBL" id="WSC01769.1"/>
    </source>
</evidence>
<dbReference type="Proteomes" id="UP001348369">
    <property type="component" value="Chromosome"/>
</dbReference>
<evidence type="ECO:0000313" key="2">
    <source>
        <dbReference type="Proteomes" id="UP001348369"/>
    </source>
</evidence>
<proteinExistence type="predicted"/>
<accession>A0ACD4ZTQ1</accession>
<reference evidence="1" key="1">
    <citation type="submission" date="2022-10" db="EMBL/GenBank/DDBJ databases">
        <title>The complete genomes of actinobacterial strains from the NBC collection.</title>
        <authorList>
            <person name="Joergensen T.S."/>
            <person name="Alvarez Arevalo M."/>
            <person name="Sterndorff E.B."/>
            <person name="Faurdal D."/>
            <person name="Vuksanovic O."/>
            <person name="Mourched A.-S."/>
            <person name="Charusanti P."/>
            <person name="Shaw S."/>
            <person name="Blin K."/>
            <person name="Weber T."/>
        </authorList>
    </citation>
    <scope>NUCLEOTIDE SEQUENCE</scope>
    <source>
        <strain evidence="1">NBC 01771</strain>
    </source>
</reference>
<sequence length="366" mass="38849">MRRSTASGRTASRALLTTAVLTATALLATACGGSADTAAGSSSGGGKTLNIYAWAGEIPDTVVKGFEKETGIKVTVDTFDSNETMTAKLSSGASAYDLVEPSQYTVQQLIGQQLIQKLDHSKIKGLSNLAPKFRDPGYDKGNQYSVPWIWGTTGFAYNDTCIPSATSWKTLFDPKYKGKLYMLDNMLASYIAGLQVSGHRATSTDKDEIATATAALQKQKKILAGYNSTNYAQLLSTGQACAAEAWSGTAMAKVVQSNPHVHYVIPSEGGSIWTDGLAVTKSAKNTTSAYAFINYLLRPEVAALATDDGSSASTNQAARKHIKDTAALENPAIYAPDSAIAKSDFLLDPGTAMQYFQQGWTKIKAS</sequence>
<name>A0ACD4ZTQ1_9ACTN</name>
<keyword evidence="2" id="KW-1185">Reference proteome</keyword>
<gene>
    <name evidence="1" type="ORF">OG835_35335</name>
</gene>
<dbReference type="EMBL" id="CP109109">
    <property type="protein sequence ID" value="WSC01769.1"/>
    <property type="molecule type" value="Genomic_DNA"/>
</dbReference>
<protein>
    <submittedName>
        <fullName evidence="1">Spermidine/putrescine ABC transporter substrate-binding protein</fullName>
    </submittedName>
</protein>
<organism evidence="1 2">
    <name type="scientific">Streptomyces scopuliridis</name>
    <dbReference type="NCBI Taxonomy" id="452529"/>
    <lineage>
        <taxon>Bacteria</taxon>
        <taxon>Bacillati</taxon>
        <taxon>Actinomycetota</taxon>
        <taxon>Actinomycetes</taxon>
        <taxon>Kitasatosporales</taxon>
        <taxon>Streptomycetaceae</taxon>
        <taxon>Streptomyces</taxon>
    </lineage>
</organism>